<dbReference type="SMART" id="SM00849">
    <property type="entry name" value="Lactamase_B"/>
    <property type="match status" value="1"/>
</dbReference>
<dbReference type="InterPro" id="IPR008254">
    <property type="entry name" value="Flavodoxin/NO_synth"/>
</dbReference>
<dbReference type="PIRSF" id="PIRSF005243">
    <property type="entry name" value="ROO"/>
    <property type="match status" value="1"/>
</dbReference>
<dbReference type="InterPro" id="IPR036866">
    <property type="entry name" value="RibonucZ/Hydroxyglut_hydro"/>
</dbReference>
<dbReference type="CDD" id="cd07709">
    <property type="entry name" value="flavodiiron_proteins_MBL-fold"/>
    <property type="match status" value="1"/>
</dbReference>
<evidence type="ECO:0000259" key="2">
    <source>
        <dbReference type="PROSITE" id="PS50902"/>
    </source>
</evidence>
<dbReference type="PROSITE" id="PS50902">
    <property type="entry name" value="FLAVODOXIN_LIKE"/>
    <property type="match status" value="1"/>
</dbReference>
<proteinExistence type="inferred from homology"/>
<name>A0A6P1THT7_9FIRM</name>
<dbReference type="GO" id="GO:0046872">
    <property type="term" value="F:metal ion binding"/>
    <property type="evidence" value="ECO:0007669"/>
    <property type="project" value="InterPro"/>
</dbReference>
<accession>A0A6P1THT7</accession>
<evidence type="ECO:0000313" key="4">
    <source>
        <dbReference type="Proteomes" id="UP000464314"/>
    </source>
</evidence>
<dbReference type="InterPro" id="IPR016440">
    <property type="entry name" value="Rubredoxin-O_OxRdtase"/>
</dbReference>
<keyword evidence="3" id="KW-0378">Hydrolase</keyword>
<protein>
    <submittedName>
        <fullName evidence="3">MBL fold metallo-hydrolase</fullName>
    </submittedName>
</protein>
<gene>
    <name evidence="3" type="ORF">Ana3638_00700</name>
</gene>
<dbReference type="AlphaFoldDB" id="A0A6P1THT7"/>
<dbReference type="InterPro" id="IPR045761">
    <property type="entry name" value="ODP_dom"/>
</dbReference>
<dbReference type="EMBL" id="CP048000">
    <property type="protein sequence ID" value="QHQ59496.1"/>
    <property type="molecule type" value="Genomic_DNA"/>
</dbReference>
<organism evidence="3 4">
    <name type="scientific">Anaerocolumna sedimenticola</name>
    <dbReference type="NCBI Taxonomy" id="2696063"/>
    <lineage>
        <taxon>Bacteria</taxon>
        <taxon>Bacillati</taxon>
        <taxon>Bacillota</taxon>
        <taxon>Clostridia</taxon>
        <taxon>Lachnospirales</taxon>
        <taxon>Lachnospiraceae</taxon>
        <taxon>Anaerocolumna</taxon>
    </lineage>
</organism>
<dbReference type="SUPFAM" id="SSF56281">
    <property type="entry name" value="Metallo-hydrolase/oxidoreductase"/>
    <property type="match status" value="1"/>
</dbReference>
<dbReference type="Gene3D" id="3.40.50.360">
    <property type="match status" value="1"/>
</dbReference>
<dbReference type="PANTHER" id="PTHR43717:SF1">
    <property type="entry name" value="ANAEROBIC NITRIC OXIDE REDUCTASE FLAVORUBREDOXIN"/>
    <property type="match status" value="1"/>
</dbReference>
<dbReference type="RefSeq" id="WP_161836123.1">
    <property type="nucleotide sequence ID" value="NZ_CP048000.1"/>
</dbReference>
<dbReference type="GO" id="GO:0009055">
    <property type="term" value="F:electron transfer activity"/>
    <property type="evidence" value="ECO:0007669"/>
    <property type="project" value="InterPro"/>
</dbReference>
<dbReference type="SUPFAM" id="SSF52218">
    <property type="entry name" value="Flavoproteins"/>
    <property type="match status" value="1"/>
</dbReference>
<dbReference type="InterPro" id="IPR029039">
    <property type="entry name" value="Flavoprotein-like_sf"/>
</dbReference>
<evidence type="ECO:0000256" key="1">
    <source>
        <dbReference type="ARBA" id="ARBA00007121"/>
    </source>
</evidence>
<dbReference type="Proteomes" id="UP000464314">
    <property type="component" value="Chromosome"/>
</dbReference>
<keyword evidence="4" id="KW-1185">Reference proteome</keyword>
<dbReference type="PANTHER" id="PTHR43717">
    <property type="entry name" value="ANAEROBIC NITRIC OXIDE REDUCTASE FLAVORUBREDOXIN"/>
    <property type="match status" value="1"/>
</dbReference>
<evidence type="ECO:0000313" key="3">
    <source>
        <dbReference type="EMBL" id="QHQ59496.1"/>
    </source>
</evidence>
<reference evidence="3 4" key="1">
    <citation type="submission" date="2020-01" db="EMBL/GenBank/DDBJ databases">
        <title>Genome analysis of Anaerocolumna sp. CBA3638.</title>
        <authorList>
            <person name="Kim J."/>
            <person name="Roh S.W."/>
        </authorList>
    </citation>
    <scope>NUCLEOTIDE SEQUENCE [LARGE SCALE GENOMIC DNA]</scope>
    <source>
        <strain evidence="3 4">CBA3638</strain>
    </source>
</reference>
<comment type="similarity">
    <text evidence="1">In the N-terminal section; belongs to the zinc metallo-hydrolase group 3 family.</text>
</comment>
<feature type="domain" description="Flavodoxin-like" evidence="2">
    <location>
        <begin position="259"/>
        <end position="398"/>
    </location>
</feature>
<sequence>MKVTNIADGIYQLSINVENILFEGFWEIPNGVSLNSYIIKGLKTAIIDGVCGWDGVPDTLFGLIEQLDIAPESIEYLIVNHMEPDHSGWIEAFKKINPDCKIVCSKKAKDLLNSFFGITENIIVVGENDTLDLGNGHLLNFVEIPNVHWPDTIAELDTLTGTLFTCDAFGSFGKITSSVYADMLSEEDLALHEKETTRYYSNVLAYFSMQVKKAVAKCQALPVKMIAPGHGLIYRNPKEIMDAYLKYADYQKGPAREEITLIWGSMYGMTENAVNYVIKQLQKEDILVHVHQVPKESWGTVLASAWTSTGIILAMPTYEFKMYPPMASVLEELGKKKVNGRKAFRFGSYGWSGGAQKELDEIMTRLNMGWEFIEPVEFTGNPGAKDLERVGEQVKKLVEEVKNAVRG</sequence>
<dbReference type="InterPro" id="IPR001279">
    <property type="entry name" value="Metallo-B-lactamas"/>
</dbReference>
<dbReference type="KEGG" id="anr:Ana3638_00700"/>
<dbReference type="Pfam" id="PF19583">
    <property type="entry name" value="ODP"/>
    <property type="match status" value="1"/>
</dbReference>
<dbReference type="Gene3D" id="3.60.15.10">
    <property type="entry name" value="Ribonuclease Z/Hydroxyacylglutathione hydrolase-like"/>
    <property type="match status" value="1"/>
</dbReference>
<dbReference type="GO" id="GO:0016651">
    <property type="term" value="F:oxidoreductase activity, acting on NAD(P)H"/>
    <property type="evidence" value="ECO:0007669"/>
    <property type="project" value="UniProtKB-ARBA"/>
</dbReference>
<dbReference type="GO" id="GO:0010181">
    <property type="term" value="F:FMN binding"/>
    <property type="evidence" value="ECO:0007669"/>
    <property type="project" value="InterPro"/>
</dbReference>
<dbReference type="GO" id="GO:0016787">
    <property type="term" value="F:hydrolase activity"/>
    <property type="evidence" value="ECO:0007669"/>
    <property type="project" value="UniProtKB-KW"/>
</dbReference>